<proteinExistence type="predicted"/>
<evidence type="ECO:0000313" key="1">
    <source>
        <dbReference type="EMBL" id="AYN55760.1"/>
    </source>
</evidence>
<keyword evidence="1" id="KW-0255">Endonuclease</keyword>
<dbReference type="GO" id="GO:0004519">
    <property type="term" value="F:endonuclease activity"/>
    <property type="evidence" value="ECO:0007669"/>
    <property type="project" value="UniProtKB-KW"/>
</dbReference>
<reference evidence="2" key="1">
    <citation type="submission" date="2018-08" db="EMBL/GenBank/DDBJ databases">
        <title>SRE bacteriophages.</title>
        <authorList>
            <person name="Carstens A.B."/>
            <person name="Djurhuus A.M."/>
            <person name="Kot W."/>
            <person name="Hansen L.H."/>
        </authorList>
    </citation>
    <scope>NUCLEOTIDE SEQUENCE [LARGE SCALE GENOMIC DNA]</scope>
</reference>
<dbReference type="EMBL" id="MH807812">
    <property type="protein sequence ID" value="AYN55760.1"/>
    <property type="molecule type" value="Genomic_DNA"/>
</dbReference>
<dbReference type="Proteomes" id="UP000280721">
    <property type="component" value="Segment"/>
</dbReference>
<name>A0A3G2K9X6_9CAUD</name>
<accession>A0A3G2K9X6</accession>
<protein>
    <submittedName>
        <fullName evidence="1">Putative homing endonuclease</fullName>
    </submittedName>
</protein>
<keyword evidence="1" id="KW-0378">Hydrolase</keyword>
<keyword evidence="1" id="KW-0540">Nuclease</keyword>
<sequence>MVMKEMKSLFYQRGLVVLDDKIEGYLKFCQEHGYDGDEYSERHHILPQAHYPEFSKEEWNIVNLLYKDHVEAHRLLHEALPEDKSAFFAYFMMKSHNGELSEELRRKNVEMLSGESNPAKRDDVRLKISKAKTGVKRDDMLGKKYFGASEEIIENVKERSSRANKGTVPVRLPDGSVIKVSTQDPRYLSGELKCIIGLKKGQVGPNADPKAKQKFKDSLEKRKEMFASMSGEEITAHCLAQQDLGKKTVEWGKLARNFNRLFGYAGLDSRDFLEVVGDKVQRLSKARPTTKRLI</sequence>
<organism evidence="1 2">
    <name type="scientific">Dickeya phage Kamild</name>
    <dbReference type="NCBI Taxonomy" id="2320190"/>
    <lineage>
        <taxon>Viruses</taxon>
        <taxon>Duplodnaviria</taxon>
        <taxon>Heunggongvirae</taxon>
        <taxon>Uroviricota</taxon>
        <taxon>Caudoviricetes</taxon>
        <taxon>Pantevenvirales</taxon>
        <taxon>Ackermannviridae</taxon>
        <taxon>Aglimvirinae</taxon>
        <taxon>Limestonevirus</taxon>
        <taxon>Limestonevirus limestone</taxon>
    </lineage>
</organism>
<evidence type="ECO:0000313" key="2">
    <source>
        <dbReference type="Proteomes" id="UP000280721"/>
    </source>
</evidence>